<proteinExistence type="predicted"/>
<comment type="catalytic activity">
    <reaction evidence="1">
        <text>ATP + protein L-histidine = ADP + protein N-phospho-L-histidine.</text>
        <dbReference type="EC" id="2.7.13.3"/>
    </reaction>
</comment>
<dbReference type="RefSeq" id="WP_067557708.1">
    <property type="nucleotide sequence ID" value="NZ_LPXN01000125.1"/>
</dbReference>
<dbReference type="EMBL" id="LPXN01000125">
    <property type="protein sequence ID" value="KZD06196.1"/>
    <property type="molecule type" value="Genomic_DNA"/>
</dbReference>
<evidence type="ECO:0000256" key="6">
    <source>
        <dbReference type="ARBA" id="ARBA00022777"/>
    </source>
</evidence>
<feature type="domain" description="Histidine kinase" evidence="12">
    <location>
        <begin position="237"/>
        <end position="494"/>
    </location>
</feature>
<reference evidence="16 17" key="1">
    <citation type="submission" date="2015-12" db="EMBL/GenBank/DDBJ databases">
        <title>Genome sequence of Oceanibaculum pacificum MCCC 1A02656.</title>
        <authorList>
            <person name="Lu L."/>
            <person name="Lai Q."/>
            <person name="Shao Z."/>
            <person name="Qian P."/>
        </authorList>
    </citation>
    <scope>NUCLEOTIDE SEQUENCE [LARGE SCALE GENOMIC DNA]</scope>
    <source>
        <strain evidence="16 17">MCCC 1A02656</strain>
    </source>
</reference>
<dbReference type="PANTHER" id="PTHR43395">
    <property type="entry name" value="SENSOR HISTIDINE KINASE CHEA"/>
    <property type="match status" value="1"/>
</dbReference>
<dbReference type="CDD" id="cd00088">
    <property type="entry name" value="HPT"/>
    <property type="match status" value="1"/>
</dbReference>
<evidence type="ECO:0000256" key="3">
    <source>
        <dbReference type="ARBA" id="ARBA00021495"/>
    </source>
</evidence>
<evidence type="ECO:0000256" key="7">
    <source>
        <dbReference type="ARBA" id="ARBA00023012"/>
    </source>
</evidence>
<dbReference type="Proteomes" id="UP000076400">
    <property type="component" value="Unassembled WGS sequence"/>
</dbReference>
<comment type="function">
    <text evidence="8">Involved in the transmission of sensory signals from the chemoreceptors to the flagellar motors. CheA is autophosphorylated; it can transfer its phosphate group to either CheB or CheY.</text>
</comment>
<evidence type="ECO:0000313" key="17">
    <source>
        <dbReference type="Proteomes" id="UP000076400"/>
    </source>
</evidence>
<evidence type="ECO:0000259" key="13">
    <source>
        <dbReference type="PROSITE" id="PS50110"/>
    </source>
</evidence>
<evidence type="ECO:0000256" key="5">
    <source>
        <dbReference type="ARBA" id="ARBA00022679"/>
    </source>
</evidence>
<dbReference type="Pfam" id="PF02518">
    <property type="entry name" value="HATPase_c"/>
    <property type="match status" value="1"/>
</dbReference>
<dbReference type="PROSITE" id="PS50851">
    <property type="entry name" value="CHEW"/>
    <property type="match status" value="1"/>
</dbReference>
<keyword evidence="5" id="KW-0808">Transferase</keyword>
<dbReference type="InterPro" id="IPR002545">
    <property type="entry name" value="CheW-lke_dom"/>
</dbReference>
<dbReference type="AlphaFoldDB" id="A0A154VY17"/>
<dbReference type="InterPro" id="IPR036890">
    <property type="entry name" value="HATPase_C_sf"/>
</dbReference>
<dbReference type="InterPro" id="IPR001789">
    <property type="entry name" value="Sig_transdc_resp-reg_receiver"/>
</dbReference>
<dbReference type="InterPro" id="IPR036641">
    <property type="entry name" value="HPT_dom_sf"/>
</dbReference>
<dbReference type="Pfam" id="PF01627">
    <property type="entry name" value="Hpt"/>
    <property type="match status" value="1"/>
</dbReference>
<feature type="domain" description="HPt" evidence="15">
    <location>
        <begin position="6"/>
        <end position="112"/>
    </location>
</feature>
<dbReference type="InterPro" id="IPR008207">
    <property type="entry name" value="Sig_transdc_His_kin_Hpt_dom"/>
</dbReference>
<evidence type="ECO:0000313" key="16">
    <source>
        <dbReference type="EMBL" id="KZD06196.1"/>
    </source>
</evidence>
<dbReference type="SUPFAM" id="SSF47226">
    <property type="entry name" value="Histidine-containing phosphotransfer domain, HPT domain"/>
    <property type="match status" value="1"/>
</dbReference>
<keyword evidence="6" id="KW-0418">Kinase</keyword>
<evidence type="ECO:0000256" key="1">
    <source>
        <dbReference type="ARBA" id="ARBA00000085"/>
    </source>
</evidence>
<feature type="domain" description="CheW-like" evidence="14">
    <location>
        <begin position="496"/>
        <end position="627"/>
    </location>
</feature>
<feature type="domain" description="Response regulatory" evidence="13">
    <location>
        <begin position="646"/>
        <end position="762"/>
    </location>
</feature>
<feature type="region of interest" description="Disordered" evidence="11">
    <location>
        <begin position="175"/>
        <end position="205"/>
    </location>
</feature>
<feature type="compositionally biased region" description="Basic and acidic residues" evidence="11">
    <location>
        <begin position="179"/>
        <end position="195"/>
    </location>
</feature>
<evidence type="ECO:0000259" key="12">
    <source>
        <dbReference type="PROSITE" id="PS50109"/>
    </source>
</evidence>
<evidence type="ECO:0000256" key="10">
    <source>
        <dbReference type="PROSITE-ProRule" id="PRU00169"/>
    </source>
</evidence>
<dbReference type="InterPro" id="IPR005467">
    <property type="entry name" value="His_kinase_dom"/>
</dbReference>
<organism evidence="16 17">
    <name type="scientific">Oceanibaculum pacificum</name>
    <dbReference type="NCBI Taxonomy" id="580166"/>
    <lineage>
        <taxon>Bacteria</taxon>
        <taxon>Pseudomonadati</taxon>
        <taxon>Pseudomonadota</taxon>
        <taxon>Alphaproteobacteria</taxon>
        <taxon>Rhodospirillales</taxon>
        <taxon>Oceanibaculaceae</taxon>
        <taxon>Oceanibaculum</taxon>
    </lineage>
</organism>
<keyword evidence="4 10" id="KW-0597">Phosphoprotein</keyword>
<dbReference type="SMART" id="SM00448">
    <property type="entry name" value="REC"/>
    <property type="match status" value="1"/>
</dbReference>
<dbReference type="InterPro" id="IPR036061">
    <property type="entry name" value="CheW-like_dom_sf"/>
</dbReference>
<dbReference type="InterPro" id="IPR051315">
    <property type="entry name" value="Bact_Chemotaxis_CheA"/>
</dbReference>
<evidence type="ECO:0000256" key="4">
    <source>
        <dbReference type="ARBA" id="ARBA00022553"/>
    </source>
</evidence>
<evidence type="ECO:0000256" key="9">
    <source>
        <dbReference type="PROSITE-ProRule" id="PRU00110"/>
    </source>
</evidence>
<dbReference type="Pfam" id="PF01584">
    <property type="entry name" value="CheW"/>
    <property type="match status" value="1"/>
</dbReference>
<dbReference type="OrthoDB" id="9803176at2"/>
<dbReference type="Gene3D" id="1.20.120.160">
    <property type="entry name" value="HPT domain"/>
    <property type="match status" value="1"/>
</dbReference>
<dbReference type="PROSITE" id="PS50110">
    <property type="entry name" value="RESPONSE_REGULATORY"/>
    <property type="match status" value="1"/>
</dbReference>
<evidence type="ECO:0000259" key="14">
    <source>
        <dbReference type="PROSITE" id="PS50851"/>
    </source>
</evidence>
<comment type="caution">
    <text evidence="16">The sequence shown here is derived from an EMBL/GenBank/DDBJ whole genome shotgun (WGS) entry which is preliminary data.</text>
</comment>
<dbReference type="InterPro" id="IPR003594">
    <property type="entry name" value="HATPase_dom"/>
</dbReference>
<dbReference type="EC" id="2.7.13.3" evidence="2"/>
<protein>
    <recommendedName>
        <fullName evidence="3">Chemotaxis protein CheA</fullName>
        <ecNumber evidence="2">2.7.13.3</ecNumber>
    </recommendedName>
</protein>
<dbReference type="SMART" id="SM00260">
    <property type="entry name" value="CheW"/>
    <property type="match status" value="1"/>
</dbReference>
<gene>
    <name evidence="16" type="ORF">AUP43_11160</name>
</gene>
<keyword evidence="7" id="KW-0902">Two-component regulatory system</keyword>
<dbReference type="SUPFAM" id="SSF55874">
    <property type="entry name" value="ATPase domain of HSP90 chaperone/DNA topoisomerase II/histidine kinase"/>
    <property type="match status" value="1"/>
</dbReference>
<evidence type="ECO:0000259" key="15">
    <source>
        <dbReference type="PROSITE" id="PS50894"/>
    </source>
</evidence>
<evidence type="ECO:0000256" key="2">
    <source>
        <dbReference type="ARBA" id="ARBA00012438"/>
    </source>
</evidence>
<dbReference type="PROSITE" id="PS50894">
    <property type="entry name" value="HPT"/>
    <property type="match status" value="1"/>
</dbReference>
<evidence type="ECO:0000256" key="8">
    <source>
        <dbReference type="ARBA" id="ARBA00035100"/>
    </source>
</evidence>
<dbReference type="InterPro" id="IPR004358">
    <property type="entry name" value="Sig_transdc_His_kin-like_C"/>
</dbReference>
<dbReference type="InterPro" id="IPR011006">
    <property type="entry name" value="CheY-like_superfamily"/>
</dbReference>
<dbReference type="PRINTS" id="PR00344">
    <property type="entry name" value="BCTRLSENSOR"/>
</dbReference>
<dbReference type="GO" id="GO:0000155">
    <property type="term" value="F:phosphorelay sensor kinase activity"/>
    <property type="evidence" value="ECO:0007669"/>
    <property type="project" value="UniProtKB-ARBA"/>
</dbReference>
<dbReference type="SUPFAM" id="SSF52172">
    <property type="entry name" value="CheY-like"/>
    <property type="match status" value="1"/>
</dbReference>
<dbReference type="FunFam" id="3.30.565.10:FF:000016">
    <property type="entry name" value="Chemotaxis protein CheA, putative"/>
    <property type="match status" value="1"/>
</dbReference>
<keyword evidence="17" id="KW-1185">Reference proteome</keyword>
<dbReference type="STRING" id="580166.AUP43_11160"/>
<dbReference type="GO" id="GO:0006935">
    <property type="term" value="P:chemotaxis"/>
    <property type="evidence" value="ECO:0007669"/>
    <property type="project" value="InterPro"/>
</dbReference>
<evidence type="ECO:0000256" key="11">
    <source>
        <dbReference type="SAM" id="MobiDB-lite"/>
    </source>
</evidence>
<dbReference type="Gene3D" id="3.30.565.10">
    <property type="entry name" value="Histidine kinase-like ATPase, C-terminal domain"/>
    <property type="match status" value="1"/>
</dbReference>
<accession>A0A154VY17</accession>
<dbReference type="PROSITE" id="PS50109">
    <property type="entry name" value="HIS_KIN"/>
    <property type="match status" value="1"/>
</dbReference>
<feature type="modified residue" description="Phosphohistidine" evidence="9">
    <location>
        <position position="55"/>
    </location>
</feature>
<dbReference type="SMART" id="SM00073">
    <property type="entry name" value="HPT"/>
    <property type="match status" value="1"/>
</dbReference>
<dbReference type="Pfam" id="PF00072">
    <property type="entry name" value="Response_reg"/>
    <property type="match status" value="1"/>
</dbReference>
<sequence>MTNSRREALRQRLLETFAIEAAEHLGELRHIFDQLAATDAAALPASFQEAFRVMHTLKGAARSVGLKEIEAVGHACEELLQGISSGVVPSDPERLRLLADSVELIAAIQAGQAAQHEIDRHLMALGGTPAIASTPASADVGFAVESPVDKQETATATEASPENALEAALVVHSVTVDESSERQRPKQAGPRKEHLPSPGSGPARLNQVRIGVGRLDELIYHAEGLHQPVTAMQERLSEVKHLVSTLASIRRSAAVPSLQGEEETARPPDLQACERQARDFLKRLSADQHALRYNLDAVMDDARRLRMVPVSSILEALPDMVRDIAAATEKEARWQVSGADIEIDRRILQTLKDPILHIVRNAVAHGIEFPEERIAAGKPRTGRIVLTAAVGERNTVTVTIADDGRGLDLAAIRRTAVARGLLSEERAAALVEADIPALLWSSGFSTSAFISDLAGRGVGLSVVKDRVENLGGSVAISSRPNVGMSITLTLPNSLSLLRGLLVRSGGQPFLIPATAVECVLRASTATIAAIGGRQVLRQDGRDIPVADLASVLESDASREAPSHCIVLQTERPVAILVDTLVGVTSVLPRTLGEPLDRVRNVSGATLLPSGEIAFILRATDIAAGLEAGLVVRRNPTDDTSTGRPETVLVVDDSVTTRIMEKNLLEASGYEVRIAKHGLDALDILKRERIDIIVSDVDMPVMDGFELTSRVRADPALSGIPVILVTALESPEDKRRGMDLGANAYIVKSQFDESQLLDIVRRVT</sequence>
<dbReference type="SMART" id="SM00387">
    <property type="entry name" value="HATPase_c"/>
    <property type="match status" value="1"/>
</dbReference>
<dbReference type="Gene3D" id="2.30.30.40">
    <property type="entry name" value="SH3 Domains"/>
    <property type="match status" value="1"/>
</dbReference>
<dbReference type="Gene3D" id="3.40.50.2300">
    <property type="match status" value="1"/>
</dbReference>
<dbReference type="PANTHER" id="PTHR43395:SF1">
    <property type="entry name" value="CHEMOTAXIS PROTEIN CHEA"/>
    <property type="match status" value="1"/>
</dbReference>
<dbReference type="SUPFAM" id="SSF50341">
    <property type="entry name" value="CheW-like"/>
    <property type="match status" value="1"/>
</dbReference>
<feature type="modified residue" description="4-aspartylphosphate" evidence="10">
    <location>
        <position position="695"/>
    </location>
</feature>
<name>A0A154VY17_9PROT</name>